<keyword evidence="1" id="KW-0472">Membrane</keyword>
<keyword evidence="1" id="KW-0812">Transmembrane</keyword>
<keyword evidence="3" id="KW-1185">Reference proteome</keyword>
<evidence type="ECO:0000256" key="1">
    <source>
        <dbReference type="SAM" id="Phobius"/>
    </source>
</evidence>
<name>A0ABV6MCD3_9ACTN</name>
<feature type="transmembrane region" description="Helical" evidence="1">
    <location>
        <begin position="36"/>
        <end position="54"/>
    </location>
</feature>
<accession>A0ABV6MCD3</accession>
<evidence type="ECO:0000313" key="2">
    <source>
        <dbReference type="EMBL" id="MFC0532403.1"/>
    </source>
</evidence>
<evidence type="ECO:0000313" key="3">
    <source>
        <dbReference type="Proteomes" id="UP001589867"/>
    </source>
</evidence>
<proteinExistence type="predicted"/>
<organism evidence="2 3">
    <name type="scientific">Phytohabitans kaempferiae</name>
    <dbReference type="NCBI Taxonomy" id="1620943"/>
    <lineage>
        <taxon>Bacteria</taxon>
        <taxon>Bacillati</taxon>
        <taxon>Actinomycetota</taxon>
        <taxon>Actinomycetes</taxon>
        <taxon>Micromonosporales</taxon>
        <taxon>Micromonosporaceae</taxon>
    </lineage>
</organism>
<dbReference type="Proteomes" id="UP001589867">
    <property type="component" value="Unassembled WGS sequence"/>
</dbReference>
<sequence>MRQRDRLWWALFAAGAAAWVTLLVGLYLGWRPPAMLLPGLATYGLALALGYHGLRIRPFWRNRTS</sequence>
<feature type="transmembrane region" description="Helical" evidence="1">
    <location>
        <begin position="7"/>
        <end position="30"/>
    </location>
</feature>
<protein>
    <recommendedName>
        <fullName evidence="4">DUF2530 domain-containing protein</fullName>
    </recommendedName>
</protein>
<reference evidence="2 3" key="1">
    <citation type="submission" date="2024-09" db="EMBL/GenBank/DDBJ databases">
        <authorList>
            <person name="Sun Q."/>
            <person name="Mori K."/>
        </authorList>
    </citation>
    <scope>NUCLEOTIDE SEQUENCE [LARGE SCALE GENOMIC DNA]</scope>
    <source>
        <strain evidence="2 3">TBRC 3947</strain>
    </source>
</reference>
<dbReference type="EMBL" id="JBHLUH010000071">
    <property type="protein sequence ID" value="MFC0532403.1"/>
    <property type="molecule type" value="Genomic_DNA"/>
</dbReference>
<keyword evidence="1" id="KW-1133">Transmembrane helix</keyword>
<gene>
    <name evidence="2" type="ORF">ACFFIA_32630</name>
</gene>
<comment type="caution">
    <text evidence="2">The sequence shown here is derived from an EMBL/GenBank/DDBJ whole genome shotgun (WGS) entry which is preliminary data.</text>
</comment>
<evidence type="ECO:0008006" key="4">
    <source>
        <dbReference type="Google" id="ProtNLM"/>
    </source>
</evidence>
<dbReference type="RefSeq" id="WP_377258393.1">
    <property type="nucleotide sequence ID" value="NZ_JBHLUH010000071.1"/>
</dbReference>